<evidence type="ECO:0000313" key="2">
    <source>
        <dbReference type="Proteomes" id="UP000441717"/>
    </source>
</evidence>
<evidence type="ECO:0000313" key="1">
    <source>
        <dbReference type="EMBL" id="MQL51745.1"/>
    </source>
</evidence>
<comment type="caution">
    <text evidence="1">The sequence shown here is derived from an EMBL/GenBank/DDBJ whole genome shotgun (WGS) entry which is preliminary data.</text>
</comment>
<dbReference type="Proteomes" id="UP000441717">
    <property type="component" value="Unassembled WGS sequence"/>
</dbReference>
<dbReference type="AlphaFoldDB" id="A0A6N7INZ0"/>
<dbReference type="RefSeq" id="WP_152945679.1">
    <property type="nucleotide sequence ID" value="NZ_WHYR01000011.1"/>
</dbReference>
<accession>A0A6N7INZ0</accession>
<dbReference type="EMBL" id="WHYR01000011">
    <property type="protein sequence ID" value="MQL51745.1"/>
    <property type="molecule type" value="Genomic_DNA"/>
</dbReference>
<reference evidence="1 2" key="1">
    <citation type="submission" date="2019-10" db="EMBL/GenBank/DDBJ databases">
        <title>Comparative genomics of sulfur disproportionating microorganisms.</title>
        <authorList>
            <person name="Ward L.M."/>
            <person name="Bertran E."/>
            <person name="Johnston D."/>
        </authorList>
    </citation>
    <scope>NUCLEOTIDE SEQUENCE [LARGE SCALE GENOMIC DNA]</scope>
    <source>
        <strain evidence="1 2">DSM 14055</strain>
    </source>
</reference>
<keyword evidence="2" id="KW-1185">Reference proteome</keyword>
<name>A0A6N7INZ0_9FIRM</name>
<gene>
    <name evidence="1" type="ORF">GFC01_05610</name>
</gene>
<dbReference type="OrthoDB" id="1808643at2"/>
<proteinExistence type="predicted"/>
<protein>
    <submittedName>
        <fullName evidence="1">Uncharacterized protein</fullName>
    </submittedName>
</protein>
<sequence>MRFKVIARVSEDLSSDPSYIVHYQIFERGQLLGDGTIQVHRQARANDLELPESMRCLDGSPLPPDVQQAWREKITGAVWPYLQETIR</sequence>
<organism evidence="1 2">
    <name type="scientific">Desulfofundulus thermobenzoicus</name>
    <dbReference type="NCBI Taxonomy" id="29376"/>
    <lineage>
        <taxon>Bacteria</taxon>
        <taxon>Bacillati</taxon>
        <taxon>Bacillota</taxon>
        <taxon>Clostridia</taxon>
        <taxon>Eubacteriales</taxon>
        <taxon>Peptococcaceae</taxon>
        <taxon>Desulfofundulus</taxon>
    </lineage>
</organism>